<keyword evidence="3" id="KW-1185">Reference proteome</keyword>
<evidence type="ECO:0000313" key="2">
    <source>
        <dbReference type="EMBL" id="AMB88119.1"/>
    </source>
</evidence>
<name>A0A0X1T8I8_PSEAA</name>
<dbReference type="InterPro" id="IPR007272">
    <property type="entry name" value="Sulf_transp_TsuA/YedE"/>
</dbReference>
<reference evidence="2 3" key="1">
    <citation type="submission" date="2016-01" db="EMBL/GenBank/DDBJ databases">
        <authorList>
            <person name="McClelland M."/>
            <person name="Jain A."/>
            <person name="Saraogi P."/>
            <person name="Mendelson R."/>
            <person name="Westerman R."/>
            <person name="SanMiguel P."/>
            <person name="Csonka L."/>
        </authorList>
    </citation>
    <scope>NUCLEOTIDE SEQUENCE [LARGE SCALE GENOMIC DNA]</scope>
    <source>
        <strain evidence="2 3">NCPPB 2472</strain>
    </source>
</reference>
<protein>
    <submittedName>
        <fullName evidence="2">Uncharacterized protein</fullName>
    </submittedName>
</protein>
<feature type="transmembrane region" description="Helical" evidence="1">
    <location>
        <begin position="39"/>
        <end position="58"/>
    </location>
</feature>
<evidence type="ECO:0000256" key="1">
    <source>
        <dbReference type="SAM" id="Phobius"/>
    </source>
</evidence>
<keyword evidence="1" id="KW-0472">Membrane</keyword>
<evidence type="ECO:0000313" key="3">
    <source>
        <dbReference type="Proteomes" id="UP000063229"/>
    </source>
</evidence>
<dbReference type="EMBL" id="CP014135">
    <property type="protein sequence ID" value="AMB88119.1"/>
    <property type="molecule type" value="Genomic_DNA"/>
</dbReference>
<organism evidence="2 3">
    <name type="scientific">Pseudomonas agarici</name>
    <dbReference type="NCBI Taxonomy" id="46677"/>
    <lineage>
        <taxon>Bacteria</taxon>
        <taxon>Pseudomonadati</taxon>
        <taxon>Pseudomonadota</taxon>
        <taxon>Gammaproteobacteria</taxon>
        <taxon>Pseudomonadales</taxon>
        <taxon>Pseudomonadaceae</taxon>
        <taxon>Pseudomonas</taxon>
    </lineage>
</organism>
<gene>
    <name evidence="2" type="ORF">AWM79_23725</name>
</gene>
<dbReference type="AlphaFoldDB" id="A0A0X1T8I8"/>
<dbReference type="Proteomes" id="UP000063229">
    <property type="component" value="Chromosome"/>
</dbReference>
<keyword evidence="1" id="KW-1133">Transmembrane helix</keyword>
<accession>A0A0X1T8I8</accession>
<keyword evidence="1" id="KW-0812">Transmembrane</keyword>
<dbReference type="KEGG" id="pagb:AWM79_23725"/>
<dbReference type="Pfam" id="PF04143">
    <property type="entry name" value="Sulf_transp"/>
    <property type="match status" value="1"/>
</dbReference>
<feature type="transmembrane region" description="Helical" evidence="1">
    <location>
        <begin position="106"/>
        <end position="125"/>
    </location>
</feature>
<proteinExistence type="predicted"/>
<sequence length="131" mass="13570">MSVIGAAGGLLHAIIGNWGYLTVLSHSAAKLINPAQPDVALQVFTATGSLILGAIVAARKTRKLIVRKPQPLPFFRKLAGGSLMSFSAEIIPGGNETLLLHGIPSLAPHALIAYAAMLVAVIGLFKLSHSA</sequence>